<dbReference type="HAMAP" id="MF_00123">
    <property type="entry name" value="Arg_tRNA_synth"/>
    <property type="match status" value="1"/>
</dbReference>
<feature type="domain" description="Arginyl tRNA synthetase N-terminal" evidence="14">
    <location>
        <begin position="5"/>
        <end position="86"/>
    </location>
</feature>
<dbReference type="GO" id="GO:0005737">
    <property type="term" value="C:cytoplasm"/>
    <property type="evidence" value="ECO:0007669"/>
    <property type="project" value="UniProtKB-SubCell"/>
</dbReference>
<keyword evidence="8 11" id="KW-0648">Protein biosynthesis</keyword>
<dbReference type="GO" id="GO:0004814">
    <property type="term" value="F:arginine-tRNA ligase activity"/>
    <property type="evidence" value="ECO:0007669"/>
    <property type="project" value="UniProtKB-UniRule"/>
</dbReference>
<accession>A0A346Y1V9</accession>
<sequence>MIGPEQLATAVAKALADAGLPERTPTFERPKNRDHGDWSTNVALTLAKPVGRPPRDIAQTIVDTLGDIDGVDGVELAGPGFINFRLAQDAFGAIVRAVVEAGVDGWGRSTSGIGRSANIEFVSANPTGPLHVGHGRWVAMGDALANVLEATGWSVTREYYLNDAGNQITLLGSSVAARMRGEEVPEDGYRGAYITEIAEQLTAAGVDPDDTADVVARSVAAMTDQIRATMESIGIHIDVWFSEKTLHAGGAIDDTIGSLRDRGHAYDADGAVWLRTSDFGDDKDRVLVKADGAKTYFAADTAYLADKVARGFDLAIYLLGADHHGYVGRLHAIARAEGVPDGVVEVIIGQLVNLLRDGEPVRMGKRSGNFVTLDELVEEVGADATRYTFLRSSMDTPQDFDIARVVSEDKANPVHYINYSYARIAGIGRKAVEVDFDAGSVEDADLTLLTHDTEQELIRRIDAFGETVERAAADRAPHRVARYAEDVADAFHRFYTECQVIDAEAPELSVARFWLCEAARITVSAALGILGVTPRERM</sequence>
<dbReference type="EMBL" id="CP031165">
    <property type="protein sequence ID" value="AXV08456.1"/>
    <property type="molecule type" value="Genomic_DNA"/>
</dbReference>
<dbReference type="RefSeq" id="WP_114592797.1">
    <property type="nucleotide sequence ID" value="NZ_CP031165.1"/>
</dbReference>
<dbReference type="InterPro" id="IPR005148">
    <property type="entry name" value="Arg-tRNA-synth_N"/>
</dbReference>
<dbReference type="Gene3D" id="1.10.730.10">
    <property type="entry name" value="Isoleucyl-tRNA Synthetase, Domain 1"/>
    <property type="match status" value="1"/>
</dbReference>
<dbReference type="InterPro" id="IPR001278">
    <property type="entry name" value="Arg-tRNA-ligase"/>
</dbReference>
<reference evidence="15 16" key="1">
    <citation type="submission" date="2018-09" db="EMBL/GenBank/DDBJ databases">
        <title>Complete genome sequence of Euzebya sp. DY32-46 isolated from seawater of Pacific Ocean.</title>
        <authorList>
            <person name="Xu L."/>
            <person name="Wu Y.-H."/>
            <person name="Xu X.-W."/>
        </authorList>
    </citation>
    <scope>NUCLEOTIDE SEQUENCE [LARGE SCALE GENOMIC DNA]</scope>
    <source>
        <strain evidence="15 16">DY32-46</strain>
    </source>
</reference>
<dbReference type="Pfam" id="PF03485">
    <property type="entry name" value="Arg_tRNA_synt_N"/>
    <property type="match status" value="1"/>
</dbReference>
<dbReference type="InterPro" id="IPR014729">
    <property type="entry name" value="Rossmann-like_a/b/a_fold"/>
</dbReference>
<dbReference type="OrthoDB" id="9803211at2"/>
<comment type="subunit">
    <text evidence="3 11">Monomer.</text>
</comment>
<evidence type="ECO:0000256" key="4">
    <source>
        <dbReference type="ARBA" id="ARBA00022490"/>
    </source>
</evidence>
<gene>
    <name evidence="11" type="primary">argS</name>
    <name evidence="15" type="ORF">DVS28_a3784</name>
</gene>
<name>A0A346Y1V9_9ACTN</name>
<dbReference type="InterPro" id="IPR035684">
    <property type="entry name" value="ArgRS_core"/>
</dbReference>
<dbReference type="KEGG" id="euz:DVS28_a3784"/>
<dbReference type="SMART" id="SM00836">
    <property type="entry name" value="DALR_1"/>
    <property type="match status" value="1"/>
</dbReference>
<evidence type="ECO:0000256" key="3">
    <source>
        <dbReference type="ARBA" id="ARBA00011245"/>
    </source>
</evidence>
<dbReference type="InterPro" id="IPR009080">
    <property type="entry name" value="tRNAsynth_Ia_anticodon-bd"/>
</dbReference>
<dbReference type="SUPFAM" id="SSF47323">
    <property type="entry name" value="Anticodon-binding domain of a subclass of class I aminoacyl-tRNA synthetases"/>
    <property type="match status" value="1"/>
</dbReference>
<feature type="domain" description="DALR anticodon binding" evidence="13">
    <location>
        <begin position="417"/>
        <end position="538"/>
    </location>
</feature>
<dbReference type="Pfam" id="PF00750">
    <property type="entry name" value="tRNA-synt_1d"/>
    <property type="match status" value="2"/>
</dbReference>
<evidence type="ECO:0000259" key="13">
    <source>
        <dbReference type="SMART" id="SM00836"/>
    </source>
</evidence>
<comment type="similarity">
    <text evidence="2 11 12">Belongs to the class-I aminoacyl-tRNA synthetase family.</text>
</comment>
<comment type="subcellular location">
    <subcellularLocation>
        <location evidence="1 11">Cytoplasm</location>
    </subcellularLocation>
</comment>
<dbReference type="SMART" id="SM01016">
    <property type="entry name" value="Arg_tRNA_synt_N"/>
    <property type="match status" value="1"/>
</dbReference>
<evidence type="ECO:0000256" key="11">
    <source>
        <dbReference type="HAMAP-Rule" id="MF_00123"/>
    </source>
</evidence>
<keyword evidence="6 11" id="KW-0547">Nucleotide-binding</keyword>
<evidence type="ECO:0000256" key="5">
    <source>
        <dbReference type="ARBA" id="ARBA00022598"/>
    </source>
</evidence>
<dbReference type="Gene3D" id="3.30.1360.70">
    <property type="entry name" value="Arginyl tRNA synthetase N-terminal domain"/>
    <property type="match status" value="1"/>
</dbReference>
<comment type="catalytic activity">
    <reaction evidence="10 11">
        <text>tRNA(Arg) + L-arginine + ATP = L-arginyl-tRNA(Arg) + AMP + diphosphate</text>
        <dbReference type="Rhea" id="RHEA:20301"/>
        <dbReference type="Rhea" id="RHEA-COMP:9658"/>
        <dbReference type="Rhea" id="RHEA-COMP:9673"/>
        <dbReference type="ChEBI" id="CHEBI:30616"/>
        <dbReference type="ChEBI" id="CHEBI:32682"/>
        <dbReference type="ChEBI" id="CHEBI:33019"/>
        <dbReference type="ChEBI" id="CHEBI:78442"/>
        <dbReference type="ChEBI" id="CHEBI:78513"/>
        <dbReference type="ChEBI" id="CHEBI:456215"/>
        <dbReference type="EC" id="6.1.1.19"/>
    </reaction>
</comment>
<dbReference type="PANTHER" id="PTHR11956">
    <property type="entry name" value="ARGINYL-TRNA SYNTHETASE"/>
    <property type="match status" value="1"/>
</dbReference>
<keyword evidence="5 11" id="KW-0436">Ligase</keyword>
<dbReference type="InterPro" id="IPR008909">
    <property type="entry name" value="DALR_anticod-bd"/>
</dbReference>
<dbReference type="PRINTS" id="PR01038">
    <property type="entry name" value="TRNASYNTHARG"/>
</dbReference>
<keyword evidence="9 11" id="KW-0030">Aminoacyl-tRNA synthetase</keyword>
<evidence type="ECO:0000313" key="16">
    <source>
        <dbReference type="Proteomes" id="UP000264006"/>
    </source>
</evidence>
<evidence type="ECO:0000313" key="15">
    <source>
        <dbReference type="EMBL" id="AXV08456.1"/>
    </source>
</evidence>
<dbReference type="SUPFAM" id="SSF55190">
    <property type="entry name" value="Arginyl-tRNA synthetase (ArgRS), N-terminal 'additional' domain"/>
    <property type="match status" value="1"/>
</dbReference>
<feature type="short sequence motif" description="'HIGH' region" evidence="11">
    <location>
        <begin position="124"/>
        <end position="134"/>
    </location>
</feature>
<dbReference type="NCBIfam" id="TIGR00456">
    <property type="entry name" value="argS"/>
    <property type="match status" value="1"/>
</dbReference>
<protein>
    <recommendedName>
        <fullName evidence="11">Arginine--tRNA ligase</fullName>
        <ecNumber evidence="11">6.1.1.19</ecNumber>
    </recommendedName>
    <alternativeName>
        <fullName evidence="11">Arginyl-tRNA synthetase</fullName>
        <shortName evidence="11">ArgRS</shortName>
    </alternativeName>
</protein>
<evidence type="ECO:0000256" key="2">
    <source>
        <dbReference type="ARBA" id="ARBA00005594"/>
    </source>
</evidence>
<dbReference type="EC" id="6.1.1.19" evidence="11"/>
<evidence type="ECO:0000256" key="8">
    <source>
        <dbReference type="ARBA" id="ARBA00022917"/>
    </source>
</evidence>
<keyword evidence="16" id="KW-1185">Reference proteome</keyword>
<dbReference type="GO" id="GO:0005524">
    <property type="term" value="F:ATP binding"/>
    <property type="evidence" value="ECO:0007669"/>
    <property type="project" value="UniProtKB-UniRule"/>
</dbReference>
<dbReference type="PANTHER" id="PTHR11956:SF5">
    <property type="entry name" value="ARGININE--TRNA LIGASE, CYTOPLASMIC"/>
    <property type="match status" value="1"/>
</dbReference>
<keyword evidence="7 11" id="KW-0067">ATP-binding</keyword>
<evidence type="ECO:0000256" key="7">
    <source>
        <dbReference type="ARBA" id="ARBA00022840"/>
    </source>
</evidence>
<dbReference type="SUPFAM" id="SSF52374">
    <property type="entry name" value="Nucleotidylyl transferase"/>
    <property type="match status" value="1"/>
</dbReference>
<dbReference type="FunFam" id="1.10.730.10:FF:000008">
    <property type="entry name" value="Arginine--tRNA ligase"/>
    <property type="match status" value="1"/>
</dbReference>
<dbReference type="Proteomes" id="UP000264006">
    <property type="component" value="Chromosome"/>
</dbReference>
<evidence type="ECO:0000256" key="10">
    <source>
        <dbReference type="ARBA" id="ARBA00049339"/>
    </source>
</evidence>
<organism evidence="15 16">
    <name type="scientific">Euzebya pacifica</name>
    <dbReference type="NCBI Taxonomy" id="1608957"/>
    <lineage>
        <taxon>Bacteria</taxon>
        <taxon>Bacillati</taxon>
        <taxon>Actinomycetota</taxon>
        <taxon>Nitriliruptoria</taxon>
        <taxon>Euzebyales</taxon>
    </lineage>
</organism>
<evidence type="ECO:0000259" key="14">
    <source>
        <dbReference type="SMART" id="SM01016"/>
    </source>
</evidence>
<evidence type="ECO:0000256" key="12">
    <source>
        <dbReference type="RuleBase" id="RU363038"/>
    </source>
</evidence>
<proteinExistence type="inferred from homology"/>
<dbReference type="CDD" id="cd00671">
    <property type="entry name" value="ArgRS_core"/>
    <property type="match status" value="1"/>
</dbReference>
<dbReference type="GO" id="GO:0006420">
    <property type="term" value="P:arginyl-tRNA aminoacylation"/>
    <property type="evidence" value="ECO:0007669"/>
    <property type="project" value="UniProtKB-UniRule"/>
</dbReference>
<dbReference type="AlphaFoldDB" id="A0A346Y1V9"/>
<dbReference type="Gene3D" id="3.40.50.620">
    <property type="entry name" value="HUPs"/>
    <property type="match status" value="1"/>
</dbReference>
<dbReference type="FunFam" id="3.40.50.620:FF:000062">
    <property type="entry name" value="Arginine--tRNA ligase"/>
    <property type="match status" value="1"/>
</dbReference>
<evidence type="ECO:0000256" key="1">
    <source>
        <dbReference type="ARBA" id="ARBA00004496"/>
    </source>
</evidence>
<evidence type="ECO:0000256" key="6">
    <source>
        <dbReference type="ARBA" id="ARBA00022741"/>
    </source>
</evidence>
<dbReference type="Pfam" id="PF05746">
    <property type="entry name" value="DALR_1"/>
    <property type="match status" value="1"/>
</dbReference>
<dbReference type="PROSITE" id="PS00178">
    <property type="entry name" value="AA_TRNA_LIGASE_I"/>
    <property type="match status" value="1"/>
</dbReference>
<dbReference type="InterPro" id="IPR001412">
    <property type="entry name" value="aa-tRNA-synth_I_CS"/>
</dbReference>
<dbReference type="InterPro" id="IPR036695">
    <property type="entry name" value="Arg-tRNA-synth_N_sf"/>
</dbReference>
<evidence type="ECO:0000256" key="9">
    <source>
        <dbReference type="ARBA" id="ARBA00023146"/>
    </source>
</evidence>
<keyword evidence="4 11" id="KW-0963">Cytoplasm</keyword>